<keyword evidence="7 13" id="KW-0067">ATP-binding</keyword>
<feature type="compositionally biased region" description="Polar residues" evidence="15">
    <location>
        <begin position="1190"/>
        <end position="1205"/>
    </location>
</feature>
<dbReference type="GO" id="GO:0003918">
    <property type="term" value="F:DNA topoisomerase type II (double strand cut, ATP-hydrolyzing) activity"/>
    <property type="evidence" value="ECO:0007669"/>
    <property type="project" value="UniProtKB-UniRule"/>
</dbReference>
<dbReference type="InterPro" id="IPR020568">
    <property type="entry name" value="Ribosomal_Su5_D2-typ_SF"/>
</dbReference>
<dbReference type="PANTHER" id="PTHR10169">
    <property type="entry name" value="DNA TOPOISOMERASE/GYRASE"/>
    <property type="match status" value="1"/>
</dbReference>
<dbReference type="CDD" id="cd16930">
    <property type="entry name" value="HATPase_TopII-like"/>
    <property type="match status" value="1"/>
</dbReference>
<dbReference type="SMART" id="SM00433">
    <property type="entry name" value="TOP2c"/>
    <property type="match status" value="1"/>
</dbReference>
<comment type="function">
    <text evidence="13">Control of topological states of DNA by transient breakage and subsequent rejoining of DNA strands. Topoisomerase II makes double-strand breaks.</text>
</comment>
<evidence type="ECO:0000259" key="16">
    <source>
        <dbReference type="PROSITE" id="PS50880"/>
    </source>
</evidence>
<evidence type="ECO:0000256" key="1">
    <source>
        <dbReference type="ARBA" id="ARBA00000185"/>
    </source>
</evidence>
<dbReference type="InterPro" id="IPR002205">
    <property type="entry name" value="Topo_IIA_dom_A"/>
</dbReference>
<comment type="cofactor">
    <cofactor evidence="2">
        <name>Ca(2+)</name>
        <dbReference type="ChEBI" id="CHEBI:29108"/>
    </cofactor>
</comment>
<evidence type="ECO:0000256" key="9">
    <source>
        <dbReference type="ARBA" id="ARBA00023029"/>
    </source>
</evidence>
<dbReference type="Pfam" id="PF00521">
    <property type="entry name" value="DNA_topoisoIV"/>
    <property type="match status" value="1"/>
</dbReference>
<dbReference type="PROSITE" id="PS00177">
    <property type="entry name" value="TOPOISOMERASE_II"/>
    <property type="match status" value="1"/>
</dbReference>
<feature type="domain" description="Toprim" evidence="16">
    <location>
        <begin position="473"/>
        <end position="590"/>
    </location>
</feature>
<dbReference type="EC" id="5.6.2.2" evidence="13"/>
<dbReference type="InterPro" id="IPR013506">
    <property type="entry name" value="Topo_IIA_bsu_dom2"/>
</dbReference>
<comment type="subunit">
    <text evidence="13">Homodimer.</text>
</comment>
<dbReference type="GO" id="GO:0046872">
    <property type="term" value="F:metal ion binding"/>
    <property type="evidence" value="ECO:0007669"/>
    <property type="project" value="UniProtKB-KW"/>
</dbReference>
<dbReference type="FunFam" id="3.40.50.670:FF:000001">
    <property type="entry name" value="DNA topoisomerase 2"/>
    <property type="match status" value="2"/>
</dbReference>
<evidence type="ECO:0000256" key="7">
    <source>
        <dbReference type="ARBA" id="ARBA00022840"/>
    </source>
</evidence>
<name>A0A7I8WRX8_BURXY</name>
<dbReference type="Gene3D" id="3.30.230.10">
    <property type="match status" value="1"/>
</dbReference>
<evidence type="ECO:0000256" key="4">
    <source>
        <dbReference type="ARBA" id="ARBA00011080"/>
    </source>
</evidence>
<dbReference type="SUPFAM" id="SSF55874">
    <property type="entry name" value="ATPase domain of HSP90 chaperone/DNA topoisomerase II/histidine kinase"/>
    <property type="match status" value="1"/>
</dbReference>
<reference evidence="18" key="1">
    <citation type="submission" date="2020-09" db="EMBL/GenBank/DDBJ databases">
        <authorList>
            <person name="Kikuchi T."/>
        </authorList>
    </citation>
    <scope>NUCLEOTIDE SEQUENCE</scope>
    <source>
        <strain evidence="18">Ka4C1</strain>
    </source>
</reference>
<evidence type="ECO:0000259" key="17">
    <source>
        <dbReference type="PROSITE" id="PS52040"/>
    </source>
</evidence>
<dbReference type="FunFam" id="3.30.565.10:FF:000004">
    <property type="entry name" value="DNA topoisomerase 2"/>
    <property type="match status" value="1"/>
</dbReference>
<dbReference type="Gene3D" id="1.10.268.10">
    <property type="entry name" value="Topoisomerase, domain 3"/>
    <property type="match status" value="1"/>
</dbReference>
<evidence type="ECO:0000256" key="8">
    <source>
        <dbReference type="ARBA" id="ARBA00022842"/>
    </source>
</evidence>
<dbReference type="InterPro" id="IPR050634">
    <property type="entry name" value="DNA_Topoisomerase_II"/>
</dbReference>
<dbReference type="SMR" id="A0A7I8WRX8"/>
<evidence type="ECO:0000256" key="14">
    <source>
        <dbReference type="SAM" id="Coils"/>
    </source>
</evidence>
<dbReference type="Pfam" id="PF01751">
    <property type="entry name" value="Toprim"/>
    <property type="match status" value="1"/>
</dbReference>
<feature type="compositionally biased region" description="Acidic residues" evidence="15">
    <location>
        <begin position="1226"/>
        <end position="1237"/>
    </location>
</feature>
<evidence type="ECO:0000256" key="5">
    <source>
        <dbReference type="ARBA" id="ARBA00022723"/>
    </source>
</evidence>
<dbReference type="InterPro" id="IPR013760">
    <property type="entry name" value="Topo_IIA-like_dom_sf"/>
</dbReference>
<feature type="domain" description="Topo IIA-type catalytic" evidence="17">
    <location>
        <begin position="733"/>
        <end position="1170"/>
    </location>
</feature>
<dbReference type="InterPro" id="IPR013759">
    <property type="entry name" value="Topo_IIA_B_C"/>
</dbReference>
<dbReference type="Gene3D" id="3.40.50.670">
    <property type="match status" value="1"/>
</dbReference>
<evidence type="ECO:0000256" key="6">
    <source>
        <dbReference type="ARBA" id="ARBA00022741"/>
    </source>
</evidence>
<dbReference type="PRINTS" id="PR01158">
    <property type="entry name" value="TOPISMRASEII"/>
</dbReference>
<dbReference type="OrthoDB" id="276498at2759"/>
<dbReference type="InterPro" id="IPR013758">
    <property type="entry name" value="Topo_IIA_A/C_ab"/>
</dbReference>
<dbReference type="GO" id="GO:0003677">
    <property type="term" value="F:DNA binding"/>
    <property type="evidence" value="ECO:0007669"/>
    <property type="project" value="UniProtKB-UniRule"/>
</dbReference>
<dbReference type="AlphaFoldDB" id="A0A7I8WRX8"/>
<dbReference type="Proteomes" id="UP000659654">
    <property type="component" value="Unassembled WGS sequence"/>
</dbReference>
<organism evidence="18 19">
    <name type="scientific">Bursaphelenchus xylophilus</name>
    <name type="common">Pinewood nematode worm</name>
    <name type="synonym">Aphelenchoides xylophilus</name>
    <dbReference type="NCBI Taxonomy" id="6326"/>
    <lineage>
        <taxon>Eukaryota</taxon>
        <taxon>Metazoa</taxon>
        <taxon>Ecdysozoa</taxon>
        <taxon>Nematoda</taxon>
        <taxon>Chromadorea</taxon>
        <taxon>Rhabditida</taxon>
        <taxon>Tylenchina</taxon>
        <taxon>Tylenchomorpha</taxon>
        <taxon>Aphelenchoidea</taxon>
        <taxon>Aphelenchoididae</taxon>
        <taxon>Bursaphelenchus</taxon>
    </lineage>
</organism>
<dbReference type="GO" id="GO:0006265">
    <property type="term" value="P:DNA topological change"/>
    <property type="evidence" value="ECO:0007669"/>
    <property type="project" value="UniProtKB-UniRule"/>
</dbReference>
<dbReference type="Gene3D" id="3.90.199.10">
    <property type="entry name" value="Topoisomerase II, domain 5"/>
    <property type="match status" value="1"/>
</dbReference>
<dbReference type="InterPro" id="IPR001154">
    <property type="entry name" value="TopoII_euk"/>
</dbReference>
<keyword evidence="19" id="KW-1185">Reference proteome</keyword>
<proteinExistence type="inferred from homology"/>
<dbReference type="CDD" id="cd03481">
    <property type="entry name" value="TopoIIA_Trans_ScTopoIIA"/>
    <property type="match status" value="1"/>
</dbReference>
<dbReference type="GO" id="GO:0005524">
    <property type="term" value="F:ATP binding"/>
    <property type="evidence" value="ECO:0007669"/>
    <property type="project" value="UniProtKB-UniRule"/>
</dbReference>
<keyword evidence="11 12" id="KW-0413">Isomerase</keyword>
<keyword evidence="8" id="KW-0460">Magnesium</keyword>
<dbReference type="SUPFAM" id="SSF54211">
    <property type="entry name" value="Ribosomal protein S5 domain 2-like"/>
    <property type="match status" value="1"/>
</dbReference>
<dbReference type="FunFam" id="3.30.230.10:FF:000008">
    <property type="entry name" value="DNA topoisomerase 2"/>
    <property type="match status" value="1"/>
</dbReference>
<comment type="similarity">
    <text evidence="4 13">Belongs to the type II topoisomerase family.</text>
</comment>
<feature type="region of interest" description="Disordered" evidence="15">
    <location>
        <begin position="1185"/>
        <end position="1245"/>
    </location>
</feature>
<dbReference type="EMBL" id="CAJFCV020000004">
    <property type="protein sequence ID" value="CAG9114960.1"/>
    <property type="molecule type" value="Genomic_DNA"/>
</dbReference>
<evidence type="ECO:0000313" key="19">
    <source>
        <dbReference type="Proteomes" id="UP000659654"/>
    </source>
</evidence>
<keyword evidence="14" id="KW-0175">Coiled coil</keyword>
<dbReference type="FunFam" id="3.30.1360.40:FF:000003">
    <property type="entry name" value="DNA topoisomerase 2"/>
    <property type="match status" value="1"/>
</dbReference>
<dbReference type="FunFam" id="3.30.1490.30:FF:000001">
    <property type="entry name" value="DNA topoisomerase 2"/>
    <property type="match status" value="1"/>
</dbReference>
<evidence type="ECO:0000256" key="12">
    <source>
        <dbReference type="PROSITE-ProRule" id="PRU01384"/>
    </source>
</evidence>
<dbReference type="InterPro" id="IPR006171">
    <property type="entry name" value="TOPRIM_dom"/>
</dbReference>
<dbReference type="GO" id="GO:0000712">
    <property type="term" value="P:resolution of meiotic recombination intermediates"/>
    <property type="evidence" value="ECO:0007669"/>
    <property type="project" value="TreeGrafter"/>
</dbReference>
<evidence type="ECO:0000256" key="11">
    <source>
        <dbReference type="ARBA" id="ARBA00023235"/>
    </source>
</evidence>
<dbReference type="InterPro" id="IPR018522">
    <property type="entry name" value="TopoIIA_CS"/>
</dbReference>
<dbReference type="CDD" id="cd03365">
    <property type="entry name" value="TOPRIM_TopoIIA"/>
    <property type="match status" value="1"/>
</dbReference>
<dbReference type="Proteomes" id="UP000582659">
    <property type="component" value="Unassembled WGS sequence"/>
</dbReference>
<keyword evidence="10 12" id="KW-0238">DNA-binding</keyword>
<dbReference type="Gene3D" id="3.30.1360.40">
    <property type="match status" value="1"/>
</dbReference>
<feature type="coiled-coil region" evidence="14">
    <location>
        <begin position="1040"/>
        <end position="1078"/>
    </location>
</feature>
<dbReference type="PROSITE" id="PS50880">
    <property type="entry name" value="TOPRIM"/>
    <property type="match status" value="1"/>
</dbReference>
<dbReference type="InterPro" id="IPR031660">
    <property type="entry name" value="TOPRIM_C"/>
</dbReference>
<dbReference type="GO" id="GO:0000819">
    <property type="term" value="P:sister chromatid segregation"/>
    <property type="evidence" value="ECO:0007669"/>
    <property type="project" value="TreeGrafter"/>
</dbReference>
<keyword evidence="9 12" id="KW-0799">Topoisomerase</keyword>
<evidence type="ECO:0000256" key="2">
    <source>
        <dbReference type="ARBA" id="ARBA00001913"/>
    </source>
</evidence>
<comment type="catalytic activity">
    <reaction evidence="1 12 13">
        <text>ATP-dependent breakage, passage and rejoining of double-stranded DNA.</text>
        <dbReference type="EC" id="5.6.2.2"/>
    </reaction>
</comment>
<dbReference type="EMBL" id="CAJFDI010000004">
    <property type="protein sequence ID" value="CAD5225704.1"/>
    <property type="molecule type" value="Genomic_DNA"/>
</dbReference>
<feature type="active site" description="O-(5'-phospho-DNA)-tyrosine intermediate" evidence="12">
    <location>
        <position position="823"/>
    </location>
</feature>
<keyword evidence="5" id="KW-0479">Metal-binding</keyword>
<evidence type="ECO:0000256" key="3">
    <source>
        <dbReference type="ARBA" id="ARBA00001946"/>
    </source>
</evidence>
<dbReference type="Gene3D" id="3.30.565.10">
    <property type="entry name" value="Histidine kinase-like ATPase, C-terminal domain"/>
    <property type="match status" value="1"/>
</dbReference>
<dbReference type="InterPro" id="IPR036890">
    <property type="entry name" value="HATPase_C_sf"/>
</dbReference>
<sequence length="1245" mass="145330">MLRNSLFFRKFLSNFSYKCTVQSQIYIPRRFQHDEEFGEEIVDEKDVFQPVEQQFQRKTQLEHILLRPDTYIGSVEFCDRTPMWIYDASEKRLIHQPISFVPGLYKIFDEILVNAADNRRRDKRMSKIEVQIDRQENRISIMNNGRGIPVVWHKQEKMYVPELIFGTLLTSSNYNDSDRKTTGGRNGFGAKLCNIFSKEFTLETSYIQNGKSFKQTWTDNMTSTSEPQIDVAKSEDFTKVTFTPDLQKFGMKSLDHEIIGLMSRRALDISATTRGVKVFLNGELLPVNNFPDYMDLFSTEGPTKTKFIFDQNRRWQIGVGVSNKGFQQMSFVNSVWTLRGGRHVDFVVDQIVDCLMTEIHPRLRKQGIQLKAHQIKNNLFVFVNSLIENPAFDSQTKETLTTKPKLFGSEWKPTSGFIKKLLSAGIVEASATLAKQKQLEKYEKANTYVRTPQIEVPKLVDANEAGTSKSSKCTLILTEGDSAKSLAIAGLSVIGQDKYGVFPLKGKMLNVRKGGYKQVLENSEVNSLIKILGLEYKRTYESEEERSNLRYGKIMIMTDQDEDGSHIKGLIINFIHHNWPELLKHNFIEQFITPVIKARKGNEVIAFYSIAQYLQWRENNEDWSGYKIKYYKGLGTSTSKEAKEYFGDLQRHQIQFEYSGPQDDENLDLAFSKYRIEDRKAWITDWMNKKKSREIAEEPEDVIYDPDIRSLTFSEFVNKELVVFSNADNVRNIPSIVDGLKPVQRKVLYTCFKRYDKKQLRVLQLASAVGEITAYHHGDKALMEAVVQMAQNFVGSNNISLLLPHGQFGTRLEGGKDSASPRYLYTQLNPLTRLIFPQIDDHLLQPRFDVDMIAEPIWYAPILPLVLINGTLGIGTGWCSKIPNYRPEDVVNNLKRIIRQEPTIPMEPWFKNFKGTMYKMNDRRFISYGEIKKITNSSVEITELPVKVWTQVYKEQVLEQMLKDNIIESFKEYHTESSVKFVVRMNTKKLFKARKIGLHKVFRLRSMMSLNSMVLFDADNRIRFYDSVEEILREFFEIRKEFYEKRREFLMEMIAAEKKKVENQLKFMRMRLENTSKLERKPKAELIQLLKAQGFDADPVKSWKHQRKQEEDEEEENKDATSYFDYVLGMNFWKISDEEMTRLEKEKAQKSKDLKRIQGEDWRMMWENELDVFLKEYRKQEEKMEKEELASSQNDIDKVQPSSKGTRIVPDYSAPMNYGRSKRTEMEDDVVLDEEVDLKELEDNE</sequence>
<dbReference type="Pfam" id="PF16898">
    <property type="entry name" value="TOPRIM_C"/>
    <property type="match status" value="1"/>
</dbReference>
<dbReference type="SMART" id="SM00434">
    <property type="entry name" value="TOP4c"/>
    <property type="match status" value="1"/>
</dbReference>
<evidence type="ECO:0000256" key="13">
    <source>
        <dbReference type="RuleBase" id="RU362094"/>
    </source>
</evidence>
<evidence type="ECO:0000256" key="15">
    <source>
        <dbReference type="SAM" id="MobiDB-lite"/>
    </source>
</evidence>
<comment type="cofactor">
    <cofactor evidence="3">
        <name>Mg(2+)</name>
        <dbReference type="ChEBI" id="CHEBI:18420"/>
    </cofactor>
</comment>
<comment type="caution">
    <text evidence="18">The sequence shown here is derived from an EMBL/GenBank/DDBJ whole genome shotgun (WGS) entry which is preliminary data.</text>
</comment>
<dbReference type="InterPro" id="IPR001241">
    <property type="entry name" value="Topo_IIA"/>
</dbReference>
<keyword evidence="6 13" id="KW-0547">Nucleotide-binding</keyword>
<dbReference type="Gene3D" id="3.30.1490.30">
    <property type="match status" value="1"/>
</dbReference>
<gene>
    <name evidence="18" type="ORF">BXYJ_LOCUS8678</name>
</gene>
<evidence type="ECO:0000313" key="18">
    <source>
        <dbReference type="EMBL" id="CAD5225704.1"/>
    </source>
</evidence>
<accession>A0A7I8WRX8</accession>
<dbReference type="InterPro" id="IPR003594">
    <property type="entry name" value="HATPase_dom"/>
</dbReference>
<evidence type="ECO:0000256" key="10">
    <source>
        <dbReference type="ARBA" id="ARBA00023125"/>
    </source>
</evidence>
<dbReference type="Pfam" id="PF02518">
    <property type="entry name" value="HATPase_c"/>
    <property type="match status" value="1"/>
</dbReference>
<dbReference type="PROSITE" id="PS52040">
    <property type="entry name" value="TOPO_IIA"/>
    <property type="match status" value="1"/>
</dbReference>
<dbReference type="InterPro" id="IPR013757">
    <property type="entry name" value="Topo_IIA_A_a_sf"/>
</dbReference>
<dbReference type="InterPro" id="IPR034157">
    <property type="entry name" value="TOPRIM_TopoII"/>
</dbReference>
<dbReference type="InterPro" id="IPR014721">
    <property type="entry name" value="Ribsml_uS5_D2-typ_fold_subgr"/>
</dbReference>
<dbReference type="PRINTS" id="PR00418">
    <property type="entry name" value="TPI2FAMILY"/>
</dbReference>
<dbReference type="SUPFAM" id="SSF56719">
    <property type="entry name" value="Type II DNA topoisomerase"/>
    <property type="match status" value="1"/>
</dbReference>
<protein>
    <recommendedName>
        <fullName evidence="13">DNA topoisomerase 2</fullName>
        <ecNumber evidence="13">5.6.2.2</ecNumber>
    </recommendedName>
</protein>
<dbReference type="PANTHER" id="PTHR10169:SF38">
    <property type="entry name" value="DNA TOPOISOMERASE 2"/>
    <property type="match status" value="1"/>
</dbReference>
<dbReference type="Pfam" id="PF00204">
    <property type="entry name" value="DNA_gyraseB"/>
    <property type="match status" value="1"/>
</dbReference>
<dbReference type="GO" id="GO:0005634">
    <property type="term" value="C:nucleus"/>
    <property type="evidence" value="ECO:0007669"/>
    <property type="project" value="TreeGrafter"/>
</dbReference>
<dbReference type="FunFam" id="3.90.199.10:FF:000002">
    <property type="entry name" value="DNA topoisomerase 2"/>
    <property type="match status" value="1"/>
</dbReference>